<dbReference type="Pfam" id="PF17039">
    <property type="entry name" value="Glyco_tran_10_N"/>
    <property type="match status" value="1"/>
</dbReference>
<dbReference type="AlphaFoldDB" id="A0A915A219"/>
<dbReference type="SUPFAM" id="SSF53756">
    <property type="entry name" value="UDP-Glycosyltransferase/glycogen phosphorylase"/>
    <property type="match status" value="1"/>
</dbReference>
<dbReference type="InterPro" id="IPR031481">
    <property type="entry name" value="Glyco_tran_10_N"/>
</dbReference>
<sequence>MRASAVDNQSVEWRYGFPLRLFEFFLIIGLFCIAFILCSQHFFLQSPEALTAPITAVVSSFNDKERKSPTNRSVVILTWTSFFGSDLAVQFYMNGLAKCKYVCTATSNRSELTAAAAVVFHLRNTDPSDLPQSRSPHQPIFRFLSTGVSIPFGQCA</sequence>
<dbReference type="WBParaSite" id="PgE011_g002_t03">
    <property type="protein sequence ID" value="PgE011_g002_t03"/>
    <property type="gene ID" value="PgE011_g002"/>
</dbReference>
<evidence type="ECO:0000259" key="2">
    <source>
        <dbReference type="Pfam" id="PF17039"/>
    </source>
</evidence>
<protein>
    <submittedName>
        <fullName evidence="4">Fucosyltransferase N-terminal domain-containing protein</fullName>
    </submittedName>
</protein>
<evidence type="ECO:0000256" key="1">
    <source>
        <dbReference type="SAM" id="Phobius"/>
    </source>
</evidence>
<dbReference type="Proteomes" id="UP000887569">
    <property type="component" value="Unplaced"/>
</dbReference>
<evidence type="ECO:0000313" key="4">
    <source>
        <dbReference type="WBParaSite" id="PgE011_g002_t03"/>
    </source>
</evidence>
<name>A0A915A219_PARUN</name>
<accession>A0A915A219</accession>
<keyword evidence="1" id="KW-1133">Transmembrane helix</keyword>
<keyword evidence="1" id="KW-0812">Transmembrane</keyword>
<evidence type="ECO:0000313" key="3">
    <source>
        <dbReference type="Proteomes" id="UP000887569"/>
    </source>
</evidence>
<proteinExistence type="predicted"/>
<organism evidence="3 4">
    <name type="scientific">Parascaris univalens</name>
    <name type="common">Nematode worm</name>
    <dbReference type="NCBI Taxonomy" id="6257"/>
    <lineage>
        <taxon>Eukaryota</taxon>
        <taxon>Metazoa</taxon>
        <taxon>Ecdysozoa</taxon>
        <taxon>Nematoda</taxon>
        <taxon>Chromadorea</taxon>
        <taxon>Rhabditida</taxon>
        <taxon>Spirurina</taxon>
        <taxon>Ascaridomorpha</taxon>
        <taxon>Ascaridoidea</taxon>
        <taxon>Ascarididae</taxon>
        <taxon>Parascaris</taxon>
    </lineage>
</organism>
<feature type="transmembrane region" description="Helical" evidence="1">
    <location>
        <begin position="21"/>
        <end position="43"/>
    </location>
</feature>
<keyword evidence="1" id="KW-0472">Membrane</keyword>
<reference evidence="4" key="1">
    <citation type="submission" date="2022-11" db="UniProtKB">
        <authorList>
            <consortium name="WormBaseParasite"/>
        </authorList>
    </citation>
    <scope>IDENTIFICATION</scope>
</reference>
<keyword evidence="3" id="KW-1185">Reference proteome</keyword>
<feature type="domain" description="Fucosyltransferase N-terminal" evidence="2">
    <location>
        <begin position="72"/>
        <end position="139"/>
    </location>
</feature>